<dbReference type="InterPro" id="IPR001810">
    <property type="entry name" value="F-box_dom"/>
</dbReference>
<dbReference type="SUPFAM" id="SSF81383">
    <property type="entry name" value="F-box domain"/>
    <property type="match status" value="1"/>
</dbReference>
<feature type="domain" description="F-box" evidence="2">
    <location>
        <begin position="10"/>
        <end position="56"/>
    </location>
</feature>
<comment type="caution">
    <text evidence="3">The sequence shown here is derived from an EMBL/GenBank/DDBJ whole genome shotgun (WGS) entry which is preliminary data.</text>
</comment>
<protein>
    <recommendedName>
        <fullName evidence="2">F-box domain-containing protein</fullName>
    </recommendedName>
</protein>
<evidence type="ECO:0000259" key="2">
    <source>
        <dbReference type="PROSITE" id="PS50181"/>
    </source>
</evidence>
<dbReference type="Pfam" id="PF12937">
    <property type="entry name" value="F-box-like"/>
    <property type="match status" value="1"/>
</dbReference>
<dbReference type="Gene3D" id="1.20.1280.50">
    <property type="match status" value="1"/>
</dbReference>
<dbReference type="PROSITE" id="PS50181">
    <property type="entry name" value="FBOX"/>
    <property type="match status" value="1"/>
</dbReference>
<evidence type="ECO:0000313" key="4">
    <source>
        <dbReference type="Proteomes" id="UP001159042"/>
    </source>
</evidence>
<proteinExistence type="predicted"/>
<reference evidence="3 4" key="1">
    <citation type="journal article" date="2023" name="Insect Mol. Biol.">
        <title>Genome sequencing provides insights into the evolution of gene families encoding plant cell wall-degrading enzymes in longhorned beetles.</title>
        <authorList>
            <person name="Shin N.R."/>
            <person name="Okamura Y."/>
            <person name="Kirsch R."/>
            <person name="Pauchet Y."/>
        </authorList>
    </citation>
    <scope>NUCLEOTIDE SEQUENCE [LARGE SCALE GENOMIC DNA]</scope>
    <source>
        <strain evidence="3">EAD_L_NR</strain>
    </source>
</reference>
<gene>
    <name evidence="3" type="ORF">NQ315_005489</name>
</gene>
<sequence>MFRILPIAEVFILPFLPVELWSTILRLLDLKSLLAAARTDRTWMAVCQGDPVLKKRLRRAVHEEEQEMQKFMLDPGLSTRVVRQVPASKSYAANLRKIVTSCPKPIRQDFVQESNKSVPTKRKAPKRKLK</sequence>
<feature type="compositionally biased region" description="Basic residues" evidence="1">
    <location>
        <begin position="119"/>
        <end position="130"/>
    </location>
</feature>
<name>A0AAV8VTR8_9CUCU</name>
<evidence type="ECO:0000256" key="1">
    <source>
        <dbReference type="SAM" id="MobiDB-lite"/>
    </source>
</evidence>
<accession>A0AAV8VTR8</accession>
<dbReference type="EMBL" id="JANEYG010000033">
    <property type="protein sequence ID" value="KAJ8917442.1"/>
    <property type="molecule type" value="Genomic_DNA"/>
</dbReference>
<organism evidence="3 4">
    <name type="scientific">Exocentrus adspersus</name>
    <dbReference type="NCBI Taxonomy" id="1586481"/>
    <lineage>
        <taxon>Eukaryota</taxon>
        <taxon>Metazoa</taxon>
        <taxon>Ecdysozoa</taxon>
        <taxon>Arthropoda</taxon>
        <taxon>Hexapoda</taxon>
        <taxon>Insecta</taxon>
        <taxon>Pterygota</taxon>
        <taxon>Neoptera</taxon>
        <taxon>Endopterygota</taxon>
        <taxon>Coleoptera</taxon>
        <taxon>Polyphaga</taxon>
        <taxon>Cucujiformia</taxon>
        <taxon>Chrysomeloidea</taxon>
        <taxon>Cerambycidae</taxon>
        <taxon>Lamiinae</taxon>
        <taxon>Acanthocinini</taxon>
        <taxon>Exocentrus</taxon>
    </lineage>
</organism>
<feature type="region of interest" description="Disordered" evidence="1">
    <location>
        <begin position="110"/>
        <end position="130"/>
    </location>
</feature>
<dbReference type="AlphaFoldDB" id="A0AAV8VTR8"/>
<dbReference type="InterPro" id="IPR036047">
    <property type="entry name" value="F-box-like_dom_sf"/>
</dbReference>
<dbReference type="Proteomes" id="UP001159042">
    <property type="component" value="Unassembled WGS sequence"/>
</dbReference>
<keyword evidence="4" id="KW-1185">Reference proteome</keyword>
<evidence type="ECO:0000313" key="3">
    <source>
        <dbReference type="EMBL" id="KAJ8917442.1"/>
    </source>
</evidence>